<reference evidence="3" key="1">
    <citation type="submission" date="2021-02" db="EMBL/GenBank/DDBJ databases">
        <title>First Annotated Genome of the Yellow-green Alga Tribonema minus.</title>
        <authorList>
            <person name="Mahan K.M."/>
        </authorList>
    </citation>
    <scope>NUCLEOTIDE SEQUENCE</scope>
    <source>
        <strain evidence="3">UTEX B ZZ1240</strain>
    </source>
</reference>
<keyword evidence="4" id="KW-1185">Reference proteome</keyword>
<gene>
    <name evidence="3" type="ORF">JKP88DRAFT_254547</name>
</gene>
<dbReference type="PROSITE" id="PS50021">
    <property type="entry name" value="CH"/>
    <property type="match status" value="1"/>
</dbReference>
<name>A0A835Z4A4_9STRA</name>
<dbReference type="PANTHER" id="PTHR45725">
    <property type="entry name" value="FORMIN HOMOLOGY 2 FAMILY MEMBER"/>
    <property type="match status" value="1"/>
</dbReference>
<feature type="region of interest" description="Disordered" evidence="1">
    <location>
        <begin position="93"/>
        <end position="142"/>
    </location>
</feature>
<feature type="region of interest" description="Disordered" evidence="1">
    <location>
        <begin position="459"/>
        <end position="480"/>
    </location>
</feature>
<feature type="compositionally biased region" description="Pro residues" evidence="1">
    <location>
        <begin position="387"/>
        <end position="400"/>
    </location>
</feature>
<sequence>MGLQRANLHWVNSLDAASCSLVDHIDDLTDGYVLCDIFGTLQRWRPRDAIMSAEDCVLHGARPCCRWCSGDAATINAMLTFLRTNFVETPAQQRSSVLRARESPDRPHARPAEVERRRTPLREMKQPLRQPNKDPNSRSWSWTESAQRRRCCWQRRAPATTAARAYQQPHQANSSAQALAALRQLLGLEGRHLLVTDALLAGDERAAWSLLHDLRRAAAAATRTPAAAAAAATSASIPAARASAAAGPGASAVAPPVAGRQRVARATAAAAPRAALSAAVRDSPQNGAQGARDAGGALLRGRQVLWVAEAKGRNGSSVAATAGALQARRAEAAARDDGTGGGQRQRGVVWQDNAAQQRENVSNNASAGGKGAVAASARQKKSARRPIPQPPQQAPAPPTPRSRNPPAAPPLGRPFSPPAAAAVAAAAAFAAAPPITAQQRRAVRQWLHDAFHVSLLTPLSTDASGGGSSGGGGGGGSRGGPAADALRNGCLLCALACLSARAAPAASSSGSGSRPNRNGTTNERQPELVFSTARVRWRPLSAADCRHNLALALGHFSAAAAAPPETPFLAPLLHLGGALVPPLLRGDAGVCWGVLWGLYQGGLRAADRWGLGVGLGANPSEGGGGAGGGGRIALLRLPADLRGALGDGACGVKWAYDGGPKRMQTLESALLQWLLGAGSNAQDARHGTFVGTTLSDGRGGESGPALAAGILDAYVGAGVTPPCLFALEPFLSDGTLLCDIVAQARNKPIRGVHSICVNQDLARMGNISKAVAALREWRAQDAWRLFHAQHDSTTAALSDTPDLYRIRHQRHSRPTAAPNPSLQHQADVFLHQDNQRAADVPPPPPAVRSPKSRQPRSALSNAAAARVGAVDDDKARPDLSRSASMEALLSQASGHGQPRISRRRAEDVDAAGGQVQQVPIGVLDSYFSDAPAQHFKAAAAHSTSSAAQQPRTPAQRFSSIMDDSTDLFPSWYTGDGALERRGNSIGSSGGSDNSEGGSAGRKRARRSSAGWEVPAQRPLPLPPQDLLPLKPSPLPLQHHNHQHRPLQQHHHQERPLPLPLPPSPPPLGPPYVPWNTLSWDGSGGKHRWTHDTATACDDSTPSFEVDSAAKPDIYCRPVGAKRGWRLSTAAGSSDSAHLDRSGGGGSGEWRRGRFNAFDDLSPRPLPSPPRSELAIIICDLTRYHILHLRPWLHCTQQHYSTPQQMPVDGDNQQCEPQWPPSIEKDDEDDYPLVDLPRPVCQQQATSAFAHDVQCPSALQVDAAAAWLQAVGLPLQHPHDLTEGPVRVFTDGILLARLCAKFSALGQVPVGVEMRPKTRAHRLQNVRRSLAWLVDAKRLPVTARSEEDAVLQGEPSVIVALLLQLKKTCSQSNLPK</sequence>
<feature type="compositionally biased region" description="Pro residues" evidence="1">
    <location>
        <begin position="406"/>
        <end position="416"/>
    </location>
</feature>
<feature type="compositionally biased region" description="Basic residues" evidence="1">
    <location>
        <begin position="1038"/>
        <end position="1052"/>
    </location>
</feature>
<dbReference type="InterPro" id="IPR051425">
    <property type="entry name" value="Formin_Homology"/>
</dbReference>
<feature type="compositionally biased region" description="Low complexity" evidence="1">
    <location>
        <begin position="983"/>
        <end position="996"/>
    </location>
</feature>
<feature type="domain" description="Calponin-homology (CH)" evidence="2">
    <location>
        <begin position="1257"/>
        <end position="1369"/>
    </location>
</feature>
<accession>A0A835Z4A4</accession>
<organism evidence="3 4">
    <name type="scientific">Tribonema minus</name>
    <dbReference type="NCBI Taxonomy" id="303371"/>
    <lineage>
        <taxon>Eukaryota</taxon>
        <taxon>Sar</taxon>
        <taxon>Stramenopiles</taxon>
        <taxon>Ochrophyta</taxon>
        <taxon>PX clade</taxon>
        <taxon>Xanthophyceae</taxon>
        <taxon>Tribonematales</taxon>
        <taxon>Tribonemataceae</taxon>
        <taxon>Tribonema</taxon>
    </lineage>
</organism>
<dbReference type="InterPro" id="IPR001715">
    <property type="entry name" value="CH_dom"/>
</dbReference>
<feature type="compositionally biased region" description="Gly residues" evidence="1">
    <location>
        <begin position="464"/>
        <end position="479"/>
    </location>
</feature>
<feature type="region of interest" description="Disordered" evidence="1">
    <location>
        <begin position="938"/>
        <end position="1069"/>
    </location>
</feature>
<feature type="region of interest" description="Disordered" evidence="1">
    <location>
        <begin position="1129"/>
        <end position="1150"/>
    </location>
</feature>
<dbReference type="EMBL" id="JAFCMP010000111">
    <property type="protein sequence ID" value="KAG5186556.1"/>
    <property type="molecule type" value="Genomic_DNA"/>
</dbReference>
<evidence type="ECO:0000256" key="1">
    <source>
        <dbReference type="SAM" id="MobiDB-lite"/>
    </source>
</evidence>
<feature type="compositionally biased region" description="Low complexity" evidence="1">
    <location>
        <begin position="938"/>
        <end position="947"/>
    </location>
</feature>
<feature type="compositionally biased region" description="Pro residues" evidence="1">
    <location>
        <begin position="1017"/>
        <end position="1034"/>
    </location>
</feature>
<dbReference type="Proteomes" id="UP000664859">
    <property type="component" value="Unassembled WGS sequence"/>
</dbReference>
<feature type="compositionally biased region" description="Pro residues" evidence="1">
    <location>
        <begin position="1056"/>
        <end position="1069"/>
    </location>
</feature>
<feature type="compositionally biased region" description="Basic and acidic residues" evidence="1">
    <location>
        <begin position="869"/>
        <end position="879"/>
    </location>
</feature>
<feature type="region of interest" description="Disordered" evidence="1">
    <location>
        <begin position="359"/>
        <end position="416"/>
    </location>
</feature>
<feature type="compositionally biased region" description="Polar residues" evidence="1">
    <location>
        <begin position="948"/>
        <end position="962"/>
    </location>
</feature>
<feature type="compositionally biased region" description="Low complexity" evidence="1">
    <location>
        <begin position="360"/>
        <end position="377"/>
    </location>
</feature>
<dbReference type="PANTHER" id="PTHR45725:SF18">
    <property type="entry name" value="ORC1-LIKE AAA ATPASE DOMAIN-CONTAINING PROTEIN"/>
    <property type="match status" value="1"/>
</dbReference>
<comment type="caution">
    <text evidence="3">The sequence shown here is derived from an EMBL/GenBank/DDBJ whole genome shotgun (WGS) entry which is preliminary data.</text>
</comment>
<feature type="compositionally biased region" description="Basic and acidic residues" evidence="1">
    <location>
        <begin position="99"/>
        <end position="136"/>
    </location>
</feature>
<evidence type="ECO:0000313" key="4">
    <source>
        <dbReference type="Proteomes" id="UP000664859"/>
    </source>
</evidence>
<feature type="region of interest" description="Disordered" evidence="1">
    <location>
        <begin position="505"/>
        <end position="526"/>
    </location>
</feature>
<feature type="compositionally biased region" description="Low complexity" evidence="1">
    <location>
        <begin position="505"/>
        <end position="519"/>
    </location>
</feature>
<evidence type="ECO:0000313" key="3">
    <source>
        <dbReference type="EMBL" id="KAG5186556.1"/>
    </source>
</evidence>
<proteinExistence type="predicted"/>
<evidence type="ECO:0000259" key="2">
    <source>
        <dbReference type="PROSITE" id="PS50021"/>
    </source>
</evidence>
<protein>
    <recommendedName>
        <fullName evidence="2">Calponin-homology (CH) domain-containing protein</fullName>
    </recommendedName>
</protein>
<feature type="region of interest" description="Disordered" evidence="1">
    <location>
        <begin position="835"/>
        <end position="912"/>
    </location>
</feature>